<evidence type="ECO:0000313" key="12">
    <source>
        <dbReference type="EMBL" id="NWN46094.1"/>
    </source>
</evidence>
<sequence>MWKTIIEQEKQKNYFQKISLFLEEEYNQGKDIFPPQTDIFNAFEFTPWEKVKVVILGQDPYPGVNQAHGLSFSVLNDKTPASLRNIFKELKNDLSLEAKTNNLSNWAFQGVLLLNVILTVEKGKPLSHSHIGWQTFTQNILKTLNRKEKMVYILWGNFAQTFEPYINADKNYIIKSPHPSPLSAYRGFFDSRPFSKTNQYLAQNKIPIIDWSLSEK</sequence>
<comment type="caution">
    <text evidence="12">The sequence shown here is derived from an EMBL/GenBank/DDBJ whole genome shotgun (WGS) entry which is preliminary data.</text>
</comment>
<keyword evidence="8" id="KW-0963">Cytoplasm</keyword>
<dbReference type="Pfam" id="PF03167">
    <property type="entry name" value="UDG"/>
    <property type="match status" value="1"/>
</dbReference>
<name>A0A851HIG7_9MOLU</name>
<dbReference type="EC" id="3.2.2.27" evidence="4 8"/>
<dbReference type="PROSITE" id="PS00130">
    <property type="entry name" value="U_DNA_GLYCOSYLASE"/>
    <property type="match status" value="1"/>
</dbReference>
<dbReference type="AlphaFoldDB" id="A0A851HIG7"/>
<dbReference type="CDD" id="cd10027">
    <property type="entry name" value="UDG-F1-like"/>
    <property type="match status" value="1"/>
</dbReference>
<gene>
    <name evidence="8" type="primary">ung</name>
    <name evidence="12" type="ORF">HR065_03335</name>
</gene>
<feature type="active site" description="Proton acceptor" evidence="8 9">
    <location>
        <position position="59"/>
    </location>
</feature>
<feature type="domain" description="Uracil-DNA glycosylase-like" evidence="11">
    <location>
        <begin position="44"/>
        <end position="201"/>
    </location>
</feature>
<protein>
    <recommendedName>
        <fullName evidence="4 8">Uracil-DNA glycosylase</fullName>
        <shortName evidence="8">UDG</shortName>
        <ecNumber evidence="4 8">3.2.2.27</ecNumber>
    </recommendedName>
</protein>
<keyword evidence="5 8" id="KW-0227">DNA damage</keyword>
<dbReference type="NCBIfam" id="TIGR00628">
    <property type="entry name" value="ung"/>
    <property type="match status" value="1"/>
</dbReference>
<keyword evidence="6 8" id="KW-0378">Hydrolase</keyword>
<dbReference type="NCBIfam" id="NF003588">
    <property type="entry name" value="PRK05254.1-1"/>
    <property type="match status" value="1"/>
</dbReference>
<evidence type="ECO:0000256" key="2">
    <source>
        <dbReference type="ARBA" id="ARBA00002631"/>
    </source>
</evidence>
<evidence type="ECO:0000259" key="11">
    <source>
        <dbReference type="SMART" id="SM00986"/>
    </source>
</evidence>
<evidence type="ECO:0000256" key="4">
    <source>
        <dbReference type="ARBA" id="ARBA00012030"/>
    </source>
</evidence>
<evidence type="ECO:0000256" key="5">
    <source>
        <dbReference type="ARBA" id="ARBA00022763"/>
    </source>
</evidence>
<evidence type="ECO:0000256" key="1">
    <source>
        <dbReference type="ARBA" id="ARBA00001400"/>
    </source>
</evidence>
<evidence type="ECO:0000256" key="7">
    <source>
        <dbReference type="ARBA" id="ARBA00023204"/>
    </source>
</evidence>
<reference evidence="12 13" key="1">
    <citation type="submission" date="2020-06" db="EMBL/GenBank/DDBJ databases">
        <title>Draft genome sequence of Candidatus Phytoplasma pruni (X-disease group, subgroup 16SrIII-B) strain ChTDIII from Argentina.</title>
        <authorList>
            <person name="Fernandez F.D."/>
            <person name="Zuebert C."/>
            <person name="Huettel B."/>
            <person name="Kube M."/>
            <person name="Conci L.R."/>
        </authorList>
    </citation>
    <scope>NUCLEOTIDE SEQUENCE [LARGE SCALE GENOMIC DNA]</scope>
    <source>
        <strain evidence="12 13">ChTDIII</strain>
    </source>
</reference>
<dbReference type="EMBL" id="JABUOH010000066">
    <property type="protein sequence ID" value="NWN46094.1"/>
    <property type="molecule type" value="Genomic_DNA"/>
</dbReference>
<dbReference type="GO" id="GO:0097510">
    <property type="term" value="P:base-excision repair, AP site formation via deaminated base removal"/>
    <property type="evidence" value="ECO:0007669"/>
    <property type="project" value="TreeGrafter"/>
</dbReference>
<dbReference type="PANTHER" id="PTHR11264">
    <property type="entry name" value="URACIL-DNA GLYCOSYLASE"/>
    <property type="match status" value="1"/>
</dbReference>
<dbReference type="NCBIfam" id="NF003589">
    <property type="entry name" value="PRK05254.1-2"/>
    <property type="match status" value="1"/>
</dbReference>
<organism evidence="12 13">
    <name type="scientific">Candidatus Phytoplasma pruni</name>
    <dbReference type="NCBI Taxonomy" id="479893"/>
    <lineage>
        <taxon>Bacteria</taxon>
        <taxon>Bacillati</taxon>
        <taxon>Mycoplasmatota</taxon>
        <taxon>Mollicutes</taxon>
        <taxon>Acholeplasmatales</taxon>
        <taxon>Acholeplasmataceae</taxon>
        <taxon>Candidatus Phytoplasma</taxon>
        <taxon>16SrIII (X-disease group)</taxon>
    </lineage>
</organism>
<dbReference type="SUPFAM" id="SSF52141">
    <property type="entry name" value="Uracil-DNA glycosylase-like"/>
    <property type="match status" value="1"/>
</dbReference>
<dbReference type="PANTHER" id="PTHR11264:SF0">
    <property type="entry name" value="URACIL-DNA GLYCOSYLASE"/>
    <property type="match status" value="1"/>
</dbReference>
<dbReference type="NCBIfam" id="NF003592">
    <property type="entry name" value="PRK05254.1-5"/>
    <property type="match status" value="1"/>
</dbReference>
<evidence type="ECO:0000256" key="10">
    <source>
        <dbReference type="RuleBase" id="RU003780"/>
    </source>
</evidence>
<keyword evidence="13" id="KW-1185">Reference proteome</keyword>
<dbReference type="GO" id="GO:0004844">
    <property type="term" value="F:uracil DNA N-glycosylase activity"/>
    <property type="evidence" value="ECO:0007669"/>
    <property type="project" value="UniProtKB-UniRule"/>
</dbReference>
<dbReference type="InterPro" id="IPR018085">
    <property type="entry name" value="Ura-DNA_Glyclase_AS"/>
</dbReference>
<dbReference type="SMART" id="SM00987">
    <property type="entry name" value="UreE_C"/>
    <property type="match status" value="1"/>
</dbReference>
<dbReference type="InterPro" id="IPR036895">
    <property type="entry name" value="Uracil-DNA_glycosylase-like_sf"/>
</dbReference>
<keyword evidence="7 8" id="KW-0234">DNA repair</keyword>
<comment type="similarity">
    <text evidence="3 8 10">Belongs to the uracil-DNA glycosylase (UDG) superfamily. UNG family.</text>
</comment>
<dbReference type="HAMAP" id="MF_00148">
    <property type="entry name" value="UDG"/>
    <property type="match status" value="1"/>
</dbReference>
<dbReference type="SMART" id="SM00986">
    <property type="entry name" value="UDG"/>
    <property type="match status" value="1"/>
</dbReference>
<evidence type="ECO:0000256" key="8">
    <source>
        <dbReference type="HAMAP-Rule" id="MF_00148"/>
    </source>
</evidence>
<comment type="function">
    <text evidence="2 8 10">Excises uracil residues from the DNA which can arise as a result of misincorporation of dUMP residues by DNA polymerase or due to deamination of cytosine.</text>
</comment>
<comment type="catalytic activity">
    <reaction evidence="1 8 10">
        <text>Hydrolyzes single-stranded DNA or mismatched double-stranded DNA and polynucleotides, releasing free uracil.</text>
        <dbReference type="EC" id="3.2.2.27"/>
    </reaction>
</comment>
<dbReference type="InterPro" id="IPR002043">
    <property type="entry name" value="UDG_fam1"/>
</dbReference>
<proteinExistence type="inferred from homology"/>
<comment type="subcellular location">
    <subcellularLocation>
        <location evidence="8">Cytoplasm</location>
    </subcellularLocation>
</comment>
<evidence type="ECO:0000256" key="9">
    <source>
        <dbReference type="PROSITE-ProRule" id="PRU10072"/>
    </source>
</evidence>
<dbReference type="Gene3D" id="3.40.470.10">
    <property type="entry name" value="Uracil-DNA glycosylase-like domain"/>
    <property type="match status" value="1"/>
</dbReference>
<dbReference type="RefSeq" id="WP_178734502.1">
    <property type="nucleotide sequence ID" value="NZ_JABUOH010000066.1"/>
</dbReference>
<accession>A0A851HIG7</accession>
<dbReference type="GO" id="GO:0005737">
    <property type="term" value="C:cytoplasm"/>
    <property type="evidence" value="ECO:0007669"/>
    <property type="project" value="UniProtKB-SubCell"/>
</dbReference>
<dbReference type="InterPro" id="IPR005122">
    <property type="entry name" value="Uracil-DNA_glycosylase-like"/>
</dbReference>
<keyword evidence="12" id="KW-0326">Glycosidase</keyword>
<evidence type="ECO:0000256" key="6">
    <source>
        <dbReference type="ARBA" id="ARBA00022801"/>
    </source>
</evidence>
<evidence type="ECO:0000256" key="3">
    <source>
        <dbReference type="ARBA" id="ARBA00008184"/>
    </source>
</evidence>
<dbReference type="Proteomes" id="UP000568109">
    <property type="component" value="Unassembled WGS sequence"/>
</dbReference>
<evidence type="ECO:0000313" key="13">
    <source>
        <dbReference type="Proteomes" id="UP000568109"/>
    </source>
</evidence>